<name>A0A9W4KU96_9BACI</name>
<gene>
    <name evidence="2" type="ORF">SRABI133_01655</name>
</gene>
<evidence type="ECO:0000313" key="3">
    <source>
        <dbReference type="Proteomes" id="UP000789326"/>
    </source>
</evidence>
<comment type="caution">
    <text evidence="2">The sequence shown here is derived from an EMBL/GenBank/DDBJ whole genome shotgun (WGS) entry which is preliminary data.</text>
</comment>
<reference evidence="2" key="1">
    <citation type="submission" date="2021-11" db="EMBL/GenBank/DDBJ databases">
        <authorList>
            <person name="Bulgarelli D."/>
        </authorList>
    </citation>
    <scope>NUCLEOTIDE SEQUENCE</scope>
    <source>
        <strain evidence="2">Bi133</strain>
    </source>
</reference>
<keyword evidence="1" id="KW-0472">Membrane</keyword>
<organism evidence="2 3">
    <name type="scientific">Peribacillus simplex</name>
    <dbReference type="NCBI Taxonomy" id="1478"/>
    <lineage>
        <taxon>Bacteria</taxon>
        <taxon>Bacillati</taxon>
        <taxon>Bacillota</taxon>
        <taxon>Bacilli</taxon>
        <taxon>Bacillales</taxon>
        <taxon>Bacillaceae</taxon>
        <taxon>Peribacillus</taxon>
    </lineage>
</organism>
<dbReference type="Proteomes" id="UP000789326">
    <property type="component" value="Unassembled WGS sequence"/>
</dbReference>
<accession>A0A9W4KU96</accession>
<feature type="transmembrane region" description="Helical" evidence="1">
    <location>
        <begin position="16"/>
        <end position="34"/>
    </location>
</feature>
<dbReference type="EMBL" id="CAKKMG010000015">
    <property type="protein sequence ID" value="CAH0190648.1"/>
    <property type="molecule type" value="Genomic_DNA"/>
</dbReference>
<evidence type="ECO:0000256" key="1">
    <source>
        <dbReference type="SAM" id="Phobius"/>
    </source>
</evidence>
<keyword evidence="1" id="KW-1133">Transmembrane helix</keyword>
<dbReference type="AlphaFoldDB" id="A0A9W4KU96"/>
<dbReference type="RefSeq" id="WP_230301507.1">
    <property type="nucleotide sequence ID" value="NZ_CAKKMG010000015.1"/>
</dbReference>
<evidence type="ECO:0000313" key="2">
    <source>
        <dbReference type="EMBL" id="CAH0190648.1"/>
    </source>
</evidence>
<protein>
    <submittedName>
        <fullName evidence="2">Uncharacterized protein</fullName>
    </submittedName>
</protein>
<keyword evidence="1" id="KW-0812">Transmembrane</keyword>
<sequence length="51" mass="5768">MKKFNIDPAVLEQIKVVALVVCAGSLFVIAYQQYRWLPEIVQALFAMLNQG</sequence>
<proteinExistence type="predicted"/>